<dbReference type="Pfam" id="PF17754">
    <property type="entry name" value="TetR_C_14"/>
    <property type="match status" value="1"/>
</dbReference>
<feature type="domain" description="HTH tetR-type" evidence="5">
    <location>
        <begin position="10"/>
        <end position="70"/>
    </location>
</feature>
<dbReference type="SUPFAM" id="SSF46689">
    <property type="entry name" value="Homeodomain-like"/>
    <property type="match status" value="1"/>
</dbReference>
<protein>
    <submittedName>
        <fullName evidence="6">TetR family transcriptional regulator</fullName>
    </submittedName>
</protein>
<evidence type="ECO:0000259" key="5">
    <source>
        <dbReference type="PROSITE" id="PS50977"/>
    </source>
</evidence>
<evidence type="ECO:0000256" key="1">
    <source>
        <dbReference type="ARBA" id="ARBA00023015"/>
    </source>
</evidence>
<dbReference type="RefSeq" id="WP_064855145.1">
    <property type="nucleotide sequence ID" value="NZ_LZIM01000015.1"/>
</dbReference>
<evidence type="ECO:0000256" key="4">
    <source>
        <dbReference type="PROSITE-ProRule" id="PRU00335"/>
    </source>
</evidence>
<dbReference type="AlphaFoldDB" id="A0A1A2ENK1"/>
<dbReference type="PANTHER" id="PTHR30055:SF238">
    <property type="entry name" value="MYCOFACTOCIN BIOSYNTHESIS TRANSCRIPTIONAL REGULATOR MFTR-RELATED"/>
    <property type="match status" value="1"/>
</dbReference>
<dbReference type="InterPro" id="IPR001647">
    <property type="entry name" value="HTH_TetR"/>
</dbReference>
<keyword evidence="3" id="KW-0804">Transcription</keyword>
<dbReference type="PANTHER" id="PTHR30055">
    <property type="entry name" value="HTH-TYPE TRANSCRIPTIONAL REGULATOR RUTR"/>
    <property type="match status" value="1"/>
</dbReference>
<keyword evidence="1" id="KW-0805">Transcription regulation</keyword>
<dbReference type="GO" id="GO:0000976">
    <property type="term" value="F:transcription cis-regulatory region binding"/>
    <property type="evidence" value="ECO:0007669"/>
    <property type="project" value="TreeGrafter"/>
</dbReference>
<gene>
    <name evidence="6" type="ORF">A5771_08855</name>
</gene>
<dbReference type="InterPro" id="IPR009057">
    <property type="entry name" value="Homeodomain-like_sf"/>
</dbReference>
<evidence type="ECO:0000256" key="3">
    <source>
        <dbReference type="ARBA" id="ARBA00023163"/>
    </source>
</evidence>
<comment type="caution">
    <text evidence="6">The sequence shown here is derived from an EMBL/GenBank/DDBJ whole genome shotgun (WGS) entry which is preliminary data.</text>
</comment>
<dbReference type="InterPro" id="IPR050109">
    <property type="entry name" value="HTH-type_TetR-like_transc_reg"/>
</dbReference>
<name>A0A1A2ENK1_MYCSD</name>
<keyword evidence="2 4" id="KW-0238">DNA-binding</keyword>
<dbReference type="PROSITE" id="PS50977">
    <property type="entry name" value="HTH_TETR_2"/>
    <property type="match status" value="1"/>
</dbReference>
<dbReference type="Gene3D" id="1.10.357.10">
    <property type="entry name" value="Tetracycline Repressor, domain 2"/>
    <property type="match status" value="1"/>
</dbReference>
<accession>A0A1A2ENK1</accession>
<evidence type="ECO:0000313" key="7">
    <source>
        <dbReference type="Proteomes" id="UP000093985"/>
    </source>
</evidence>
<dbReference type="Proteomes" id="UP000093985">
    <property type="component" value="Unassembled WGS sequence"/>
</dbReference>
<proteinExistence type="predicted"/>
<dbReference type="InterPro" id="IPR041347">
    <property type="entry name" value="MftR_C"/>
</dbReference>
<dbReference type="Gene3D" id="1.10.10.60">
    <property type="entry name" value="Homeodomain-like"/>
    <property type="match status" value="1"/>
</dbReference>
<dbReference type="EMBL" id="LZIN01000052">
    <property type="protein sequence ID" value="OBG06255.1"/>
    <property type="molecule type" value="Genomic_DNA"/>
</dbReference>
<reference evidence="7" key="1">
    <citation type="submission" date="2016-06" db="EMBL/GenBank/DDBJ databases">
        <authorList>
            <person name="Sutton G."/>
            <person name="Brinkac L."/>
            <person name="Sanka R."/>
            <person name="Adams M."/>
            <person name="Lau E."/>
            <person name="Mehaffy C."/>
            <person name="Tameris M."/>
            <person name="Hatherill M."/>
            <person name="Hanekom W."/>
            <person name="Mahomed H."/>
            <person name="Mcshane H."/>
        </authorList>
    </citation>
    <scope>NUCLEOTIDE SEQUENCE [LARGE SCALE GENOMIC DNA]</scope>
    <source>
        <strain evidence="7">852014-51077_SCH5608930-a</strain>
    </source>
</reference>
<feature type="DNA-binding region" description="H-T-H motif" evidence="4">
    <location>
        <begin position="33"/>
        <end position="52"/>
    </location>
</feature>
<evidence type="ECO:0000256" key="2">
    <source>
        <dbReference type="ARBA" id="ARBA00023125"/>
    </source>
</evidence>
<evidence type="ECO:0000313" key="6">
    <source>
        <dbReference type="EMBL" id="OBG06255.1"/>
    </source>
</evidence>
<sequence>MSGLRERKKADTRRALSDAALQLTFERGLDNVTREDIADLAGVSLRTFSNYFSTKYEALAYRQTERLRRSIALLRERPGDEALWTSITEAVLGPIEDDFAAAEADENSTPTRAELAEVRKVLMNSDIRGAFPRALFDEFVAVIAERTGTDPHRDSFPRLAAAVLHAVVEATMDTYATLDPPVAYPRLLRSAFADVAAGLPPPVGRKV</sequence>
<dbReference type="GO" id="GO:0003700">
    <property type="term" value="F:DNA-binding transcription factor activity"/>
    <property type="evidence" value="ECO:0007669"/>
    <property type="project" value="TreeGrafter"/>
</dbReference>
<dbReference type="OrthoDB" id="8688418at2"/>
<organism evidence="6 7">
    <name type="scientific">Mycolicibacter sinensis (strain JDM601)</name>
    <name type="common">Mycobacterium sinense</name>
    <dbReference type="NCBI Taxonomy" id="875328"/>
    <lineage>
        <taxon>Bacteria</taxon>
        <taxon>Bacillati</taxon>
        <taxon>Actinomycetota</taxon>
        <taxon>Actinomycetes</taxon>
        <taxon>Mycobacteriales</taxon>
        <taxon>Mycobacteriaceae</taxon>
        <taxon>Mycolicibacter</taxon>
    </lineage>
</organism>
<dbReference type="Pfam" id="PF00440">
    <property type="entry name" value="TetR_N"/>
    <property type="match status" value="1"/>
</dbReference>